<dbReference type="PANTHER" id="PTHR45036:SF1">
    <property type="entry name" value="METHYLTRANSFERASE LIKE 7A"/>
    <property type="match status" value="1"/>
</dbReference>
<dbReference type="OrthoDB" id="9770553at2"/>
<dbReference type="SUPFAM" id="SSF53335">
    <property type="entry name" value="S-adenosyl-L-methionine-dependent methyltransferases"/>
    <property type="match status" value="1"/>
</dbReference>
<accession>A0A0C1FJH8</accession>
<dbReference type="GO" id="GO:0032259">
    <property type="term" value="P:methylation"/>
    <property type="evidence" value="ECO:0007669"/>
    <property type="project" value="UniProtKB-KW"/>
</dbReference>
<sequence>MSALTSFYNRFAFFYPLVDIFLKPQKKKFFNEINQLPHGKLLEIGVGNGSHFHLYQRHQITGIEISSAMLNTAKKHSDGTIALFEMNGEELTFEPETFDYVVLSHVVAVAQHPEKLITQCHKVLKPGGKLLILNHFTPNNWLKYVDRAFNLFAGLFQLKSLFYIHHIKAIERFKPEKEIDLKPFAYFKILMLVKS</sequence>
<comment type="caution">
    <text evidence="2">The sequence shown here is derived from an EMBL/GenBank/DDBJ whole genome shotgun (WGS) entry which is preliminary data.</text>
</comment>
<dbReference type="AlphaFoldDB" id="A0A0C1FJH8"/>
<dbReference type="CDD" id="cd02440">
    <property type="entry name" value="AdoMet_MTases"/>
    <property type="match status" value="1"/>
</dbReference>
<dbReference type="Proteomes" id="UP000031246">
    <property type="component" value="Unassembled WGS sequence"/>
</dbReference>
<proteinExistence type="predicted"/>
<gene>
    <name evidence="2" type="ORF">OC25_19425</name>
</gene>
<dbReference type="Pfam" id="PF08241">
    <property type="entry name" value="Methyltransf_11"/>
    <property type="match status" value="1"/>
</dbReference>
<organism evidence="2 3">
    <name type="scientific">Pedobacter kyungheensis</name>
    <dbReference type="NCBI Taxonomy" id="1069985"/>
    <lineage>
        <taxon>Bacteria</taxon>
        <taxon>Pseudomonadati</taxon>
        <taxon>Bacteroidota</taxon>
        <taxon>Sphingobacteriia</taxon>
        <taxon>Sphingobacteriales</taxon>
        <taxon>Sphingobacteriaceae</taxon>
        <taxon>Pedobacter</taxon>
    </lineage>
</organism>
<evidence type="ECO:0000313" key="2">
    <source>
        <dbReference type="EMBL" id="KIA91948.1"/>
    </source>
</evidence>
<dbReference type="PANTHER" id="PTHR45036">
    <property type="entry name" value="METHYLTRANSFERASE LIKE 7B"/>
    <property type="match status" value="1"/>
</dbReference>
<dbReference type="GO" id="GO:0008757">
    <property type="term" value="F:S-adenosylmethionine-dependent methyltransferase activity"/>
    <property type="evidence" value="ECO:0007669"/>
    <property type="project" value="InterPro"/>
</dbReference>
<name>A0A0C1FJH8_9SPHI</name>
<protein>
    <submittedName>
        <fullName evidence="2">Methyltransferase type 11</fullName>
    </submittedName>
</protein>
<dbReference type="EMBL" id="JSYN01000025">
    <property type="protein sequence ID" value="KIA91948.1"/>
    <property type="molecule type" value="Genomic_DNA"/>
</dbReference>
<keyword evidence="3" id="KW-1185">Reference proteome</keyword>
<evidence type="ECO:0000259" key="1">
    <source>
        <dbReference type="Pfam" id="PF08241"/>
    </source>
</evidence>
<keyword evidence="2" id="KW-0489">Methyltransferase</keyword>
<dbReference type="InterPro" id="IPR013216">
    <property type="entry name" value="Methyltransf_11"/>
</dbReference>
<reference evidence="2 3" key="1">
    <citation type="submission" date="2014-10" db="EMBL/GenBank/DDBJ databases">
        <title>Pedobacter Kyungheensis.</title>
        <authorList>
            <person name="Anderson B.M."/>
            <person name="Newman J.D."/>
        </authorList>
    </citation>
    <scope>NUCLEOTIDE SEQUENCE [LARGE SCALE GENOMIC DNA]</scope>
    <source>
        <strain evidence="2 3">KACC 16221</strain>
    </source>
</reference>
<dbReference type="RefSeq" id="WP_039479523.1">
    <property type="nucleotide sequence ID" value="NZ_JSYN01000025.1"/>
</dbReference>
<keyword evidence="2" id="KW-0808">Transferase</keyword>
<dbReference type="InterPro" id="IPR052356">
    <property type="entry name" value="Thiol_S-MT"/>
</dbReference>
<evidence type="ECO:0000313" key="3">
    <source>
        <dbReference type="Proteomes" id="UP000031246"/>
    </source>
</evidence>
<feature type="domain" description="Methyltransferase type 11" evidence="1">
    <location>
        <begin position="42"/>
        <end position="132"/>
    </location>
</feature>
<dbReference type="Gene3D" id="3.40.50.150">
    <property type="entry name" value="Vaccinia Virus protein VP39"/>
    <property type="match status" value="1"/>
</dbReference>
<dbReference type="InterPro" id="IPR029063">
    <property type="entry name" value="SAM-dependent_MTases_sf"/>
</dbReference>